<feature type="transmembrane region" description="Helical" evidence="1">
    <location>
        <begin position="288"/>
        <end position="308"/>
    </location>
</feature>
<organism evidence="2">
    <name type="scientific">Actinomyces timonensis</name>
    <dbReference type="NCBI Taxonomy" id="1288391"/>
    <lineage>
        <taxon>Bacteria</taxon>
        <taxon>Bacillati</taxon>
        <taxon>Actinomycetota</taxon>
        <taxon>Actinomycetes</taxon>
        <taxon>Actinomycetales</taxon>
        <taxon>Actinomycetaceae</taxon>
        <taxon>Actinomyces</taxon>
    </lineage>
</organism>
<feature type="transmembrane region" description="Helical" evidence="1">
    <location>
        <begin position="259"/>
        <end position="281"/>
    </location>
</feature>
<dbReference type="RefSeq" id="WP_366181089.1">
    <property type="nucleotide sequence ID" value="NZ_CP159989.1"/>
</dbReference>
<keyword evidence="1" id="KW-0812">Transmembrane</keyword>
<evidence type="ECO:0000313" key="2">
    <source>
        <dbReference type="EMBL" id="XCP82855.1"/>
    </source>
</evidence>
<accession>A0AAU8N644</accession>
<keyword evidence="1" id="KW-0472">Membrane</keyword>
<proteinExistence type="predicted"/>
<feature type="transmembrane region" description="Helical" evidence="1">
    <location>
        <begin position="104"/>
        <end position="125"/>
    </location>
</feature>
<protein>
    <submittedName>
        <fullName evidence="2">Stage II sporulation protein M</fullName>
    </submittedName>
</protein>
<dbReference type="Pfam" id="PF01944">
    <property type="entry name" value="SpoIIM"/>
    <property type="match status" value="1"/>
</dbReference>
<dbReference type="AlphaFoldDB" id="A0AAU8N644"/>
<dbReference type="PANTHER" id="PTHR35337">
    <property type="entry name" value="SLR1478 PROTEIN"/>
    <property type="match status" value="1"/>
</dbReference>
<dbReference type="InterPro" id="IPR002798">
    <property type="entry name" value="SpoIIM-like"/>
</dbReference>
<reference evidence="2" key="1">
    <citation type="submission" date="2024-05" db="EMBL/GenBank/DDBJ databases">
        <title>Draft genome assemblies of 36 bacteria isolated from hibernating arctic ground squirrels.</title>
        <authorList>
            <person name="McKee H."/>
            <person name="Mullen L."/>
            <person name="Drown D.M."/>
            <person name="Duddleston K.N."/>
        </authorList>
    </citation>
    <scope>NUCLEOTIDE SEQUENCE</scope>
    <source>
        <strain evidence="2">AR004</strain>
    </source>
</reference>
<dbReference type="EMBL" id="CP159989">
    <property type="protein sequence ID" value="XCP82855.1"/>
    <property type="molecule type" value="Genomic_DNA"/>
</dbReference>
<evidence type="ECO:0000256" key="1">
    <source>
        <dbReference type="SAM" id="Phobius"/>
    </source>
</evidence>
<name>A0AAU8N644_9ACTO</name>
<sequence length="337" mass="35953">MLLTVDIDAFTAAHRDEWERLDALVARRRLSGAQADELVILYRIAAQHLSRLRASAPDPQLIAEMSARVARARGRITGAREIRVGDITRFLTETIPLALYRARWWAIGVGAAFTMIAVIVGVWTLRSPEAMGALGTPGELDRYAGQGFEDYYSAYDAHEFSALVWANNAQIAAICVAAGITGVVPACLVLVNAMALGQAGAVMADHDRLLQFLALIIPHGLLELTCVFFAGGVGLRLFWTLLAPGPRSRGRALAEDGRLLITAAVGLTGALAIAGLLEGFVTASQIPWPLKAALGLLALAVMWAYTLVLGRRAERALADGDDAVLIDEMGYAAPEAG</sequence>
<feature type="transmembrane region" description="Helical" evidence="1">
    <location>
        <begin position="212"/>
        <end position="239"/>
    </location>
</feature>
<dbReference type="PANTHER" id="PTHR35337:SF1">
    <property type="entry name" value="SLR1478 PROTEIN"/>
    <property type="match status" value="1"/>
</dbReference>
<feature type="transmembrane region" description="Helical" evidence="1">
    <location>
        <begin position="171"/>
        <end position="191"/>
    </location>
</feature>
<gene>
    <name evidence="2" type="ORF">ABXS69_02855</name>
</gene>
<keyword evidence="1" id="KW-1133">Transmembrane helix</keyword>